<sequence length="17" mass="1844">MVKVLAVLYDGGQHAKD</sequence>
<keyword evidence="2" id="KW-1185">Reference proteome</keyword>
<reference evidence="1" key="2">
    <citation type="submission" date="2020-05" db="EMBL/GenBank/DDBJ databases">
        <authorList>
            <person name="Kim H.-S."/>
            <person name="Proctor R.H."/>
            <person name="Brown D.W."/>
        </authorList>
    </citation>
    <scope>NUCLEOTIDE SEQUENCE</scope>
    <source>
        <strain evidence="1">NRRL 22465</strain>
    </source>
</reference>
<feature type="non-terminal residue" evidence="1">
    <location>
        <position position="1"/>
    </location>
</feature>
<dbReference type="AlphaFoldDB" id="A0A8H4UQ90"/>
<protein>
    <submittedName>
        <fullName evidence="1">Uncharacterized protein</fullName>
    </submittedName>
</protein>
<gene>
    <name evidence="1" type="ORF">FZEAL_3102</name>
</gene>
<reference evidence="1" key="1">
    <citation type="journal article" date="2020" name="BMC Genomics">
        <title>Correction to: Identification and distribution of gene clusters required for synthesis of sphingolipid metabolism inhibitors in diverse species of the filamentous fungus Fusarium.</title>
        <authorList>
            <person name="Kim H.S."/>
            <person name="Lohmar J.M."/>
            <person name="Busman M."/>
            <person name="Brown D.W."/>
            <person name="Naumann T.A."/>
            <person name="Divon H.H."/>
            <person name="Lysoe E."/>
            <person name="Uhlig S."/>
            <person name="Proctor R.H."/>
        </authorList>
    </citation>
    <scope>NUCLEOTIDE SEQUENCE</scope>
    <source>
        <strain evidence="1">NRRL 22465</strain>
    </source>
</reference>
<evidence type="ECO:0000313" key="2">
    <source>
        <dbReference type="Proteomes" id="UP000635477"/>
    </source>
</evidence>
<name>A0A8H4UQ90_9HYPO</name>
<proteinExistence type="predicted"/>
<dbReference type="Proteomes" id="UP000635477">
    <property type="component" value="Unassembled WGS sequence"/>
</dbReference>
<dbReference type="EMBL" id="JABEYC010000190">
    <property type="protein sequence ID" value="KAF4980987.1"/>
    <property type="molecule type" value="Genomic_DNA"/>
</dbReference>
<evidence type="ECO:0000313" key="1">
    <source>
        <dbReference type="EMBL" id="KAF4980987.1"/>
    </source>
</evidence>
<accession>A0A8H4UQ90</accession>
<organism evidence="1 2">
    <name type="scientific">Fusarium zealandicum</name>
    <dbReference type="NCBI Taxonomy" id="1053134"/>
    <lineage>
        <taxon>Eukaryota</taxon>
        <taxon>Fungi</taxon>
        <taxon>Dikarya</taxon>
        <taxon>Ascomycota</taxon>
        <taxon>Pezizomycotina</taxon>
        <taxon>Sordariomycetes</taxon>
        <taxon>Hypocreomycetidae</taxon>
        <taxon>Hypocreales</taxon>
        <taxon>Nectriaceae</taxon>
        <taxon>Fusarium</taxon>
        <taxon>Fusarium staphyleae species complex</taxon>
    </lineage>
</organism>
<comment type="caution">
    <text evidence="1">The sequence shown here is derived from an EMBL/GenBank/DDBJ whole genome shotgun (WGS) entry which is preliminary data.</text>
</comment>